<evidence type="ECO:0000313" key="21">
    <source>
        <dbReference type="Proteomes" id="UP001224781"/>
    </source>
</evidence>
<evidence type="ECO:0000256" key="17">
    <source>
        <dbReference type="ARBA" id="ARBA00048623"/>
    </source>
</evidence>
<dbReference type="GO" id="GO:0051073">
    <property type="term" value="F:adenosylcobinamide-GDP ribazoletransferase activity"/>
    <property type="evidence" value="ECO:0007669"/>
    <property type="project" value="UniProtKB-EC"/>
</dbReference>
<organism evidence="20 21">
    <name type="scientific">Agrobacterium larrymoorei</name>
    <dbReference type="NCBI Taxonomy" id="160699"/>
    <lineage>
        <taxon>Bacteria</taxon>
        <taxon>Pseudomonadati</taxon>
        <taxon>Pseudomonadota</taxon>
        <taxon>Alphaproteobacteria</taxon>
        <taxon>Hyphomicrobiales</taxon>
        <taxon>Rhizobiaceae</taxon>
        <taxon>Rhizobium/Agrobacterium group</taxon>
        <taxon>Agrobacterium</taxon>
    </lineage>
</organism>
<evidence type="ECO:0000256" key="5">
    <source>
        <dbReference type="ARBA" id="ARBA00013200"/>
    </source>
</evidence>
<evidence type="ECO:0000256" key="10">
    <source>
        <dbReference type="ARBA" id="ARBA00022692"/>
    </source>
</evidence>
<evidence type="ECO:0000256" key="4">
    <source>
        <dbReference type="ARBA" id="ARBA00010561"/>
    </source>
</evidence>
<dbReference type="HAMAP" id="MF_00719">
    <property type="entry name" value="CobS"/>
    <property type="match status" value="1"/>
</dbReference>
<feature type="transmembrane region" description="Helical" evidence="19">
    <location>
        <begin position="143"/>
        <end position="166"/>
    </location>
</feature>
<evidence type="ECO:0000313" key="20">
    <source>
        <dbReference type="EMBL" id="MDQ1186292.1"/>
    </source>
</evidence>
<evidence type="ECO:0000256" key="18">
    <source>
        <dbReference type="ARBA" id="ARBA00049504"/>
    </source>
</evidence>
<keyword evidence="8 19" id="KW-0169">Cobalamin biosynthesis</keyword>
<reference evidence="20 21" key="1">
    <citation type="submission" date="2023-07" db="EMBL/GenBank/DDBJ databases">
        <title>Functional and genomic diversity of the sorghum phyllosphere microbiome.</title>
        <authorList>
            <person name="Shade A."/>
        </authorList>
    </citation>
    <scope>NUCLEOTIDE SEQUENCE [LARGE SCALE GENOMIC DNA]</scope>
    <source>
        <strain evidence="20 21">SORGH_AS_1126</strain>
    </source>
</reference>
<comment type="catalytic activity">
    <reaction evidence="17 19">
        <text>alpha-ribazole + adenosylcob(III)inamide-GDP = adenosylcob(III)alamin + GMP + H(+)</text>
        <dbReference type="Rhea" id="RHEA:16049"/>
        <dbReference type="ChEBI" id="CHEBI:10329"/>
        <dbReference type="ChEBI" id="CHEBI:15378"/>
        <dbReference type="ChEBI" id="CHEBI:18408"/>
        <dbReference type="ChEBI" id="CHEBI:58115"/>
        <dbReference type="ChEBI" id="CHEBI:60487"/>
        <dbReference type="EC" id="2.7.8.26"/>
    </reaction>
</comment>
<dbReference type="EC" id="2.7.8.26" evidence="5 19"/>
<keyword evidence="13 19" id="KW-0472">Membrane</keyword>
<proteinExistence type="inferred from homology"/>
<evidence type="ECO:0000256" key="15">
    <source>
        <dbReference type="ARBA" id="ARBA00032605"/>
    </source>
</evidence>
<dbReference type="EMBL" id="JAUTBL010000002">
    <property type="protein sequence ID" value="MDQ1186292.1"/>
    <property type="molecule type" value="Genomic_DNA"/>
</dbReference>
<comment type="cofactor">
    <cofactor evidence="1 19">
        <name>Mg(2+)</name>
        <dbReference type="ChEBI" id="CHEBI:18420"/>
    </cofactor>
</comment>
<keyword evidence="11 19" id="KW-0460">Magnesium</keyword>
<evidence type="ECO:0000256" key="16">
    <source>
        <dbReference type="ARBA" id="ARBA00032853"/>
    </source>
</evidence>
<dbReference type="InterPro" id="IPR003805">
    <property type="entry name" value="CobS"/>
</dbReference>
<keyword evidence="9 19" id="KW-0808">Transferase</keyword>
<evidence type="ECO:0000256" key="2">
    <source>
        <dbReference type="ARBA" id="ARBA00004651"/>
    </source>
</evidence>
<keyword evidence="12 19" id="KW-1133">Transmembrane helix</keyword>
<keyword evidence="7 19" id="KW-1003">Cell membrane</keyword>
<evidence type="ECO:0000256" key="19">
    <source>
        <dbReference type="HAMAP-Rule" id="MF_00719"/>
    </source>
</evidence>
<evidence type="ECO:0000256" key="9">
    <source>
        <dbReference type="ARBA" id="ARBA00022679"/>
    </source>
</evidence>
<evidence type="ECO:0000256" key="13">
    <source>
        <dbReference type="ARBA" id="ARBA00023136"/>
    </source>
</evidence>
<dbReference type="Pfam" id="PF02654">
    <property type="entry name" value="CobS"/>
    <property type="match status" value="1"/>
</dbReference>
<dbReference type="PANTHER" id="PTHR34148:SF1">
    <property type="entry name" value="ADENOSYLCOBINAMIDE-GDP RIBAZOLETRANSFERASE"/>
    <property type="match status" value="1"/>
</dbReference>
<feature type="transmembrane region" description="Helical" evidence="19">
    <location>
        <begin position="69"/>
        <end position="88"/>
    </location>
</feature>
<evidence type="ECO:0000256" key="8">
    <source>
        <dbReference type="ARBA" id="ARBA00022573"/>
    </source>
</evidence>
<evidence type="ECO:0000256" key="11">
    <source>
        <dbReference type="ARBA" id="ARBA00022842"/>
    </source>
</evidence>
<dbReference type="PANTHER" id="PTHR34148">
    <property type="entry name" value="ADENOSYLCOBINAMIDE-GDP RIBAZOLETRANSFERASE"/>
    <property type="match status" value="1"/>
</dbReference>
<evidence type="ECO:0000256" key="12">
    <source>
        <dbReference type="ARBA" id="ARBA00022989"/>
    </source>
</evidence>
<comment type="subcellular location">
    <subcellularLocation>
        <location evidence="2 19">Cell membrane</location>
        <topology evidence="2 19">Multi-pass membrane protein</topology>
    </subcellularLocation>
</comment>
<comment type="caution">
    <text evidence="20">The sequence shown here is derived from an EMBL/GenBank/DDBJ whole genome shotgun (WGS) entry which is preliminary data.</text>
</comment>
<gene>
    <name evidence="19" type="primary">cobS</name>
    <name evidence="20" type="ORF">QE408_003435</name>
</gene>
<name>A0ABU0UMW4_9HYPH</name>
<evidence type="ECO:0000256" key="6">
    <source>
        <dbReference type="ARBA" id="ARBA00015850"/>
    </source>
</evidence>
<keyword evidence="10 19" id="KW-0812">Transmembrane</keyword>
<comment type="function">
    <text evidence="14 19">Joins adenosylcobinamide-GDP and alpha-ribazole to generate adenosylcobalamin (Ado-cobalamin). Also synthesizes adenosylcobalamin 5'-phosphate from adenosylcobinamide-GDP and alpha-ribazole 5'-phosphate.</text>
</comment>
<comment type="pathway">
    <text evidence="3 19">Cofactor biosynthesis; adenosylcobalamin biosynthesis; adenosylcobalamin from cob(II)yrinate a,c-diamide: step 7/7.</text>
</comment>
<dbReference type="Proteomes" id="UP001224781">
    <property type="component" value="Unassembled WGS sequence"/>
</dbReference>
<protein>
    <recommendedName>
        <fullName evidence="6 19">Adenosylcobinamide-GDP ribazoletransferase</fullName>
        <ecNumber evidence="5 19">2.7.8.26</ecNumber>
    </recommendedName>
    <alternativeName>
        <fullName evidence="16 19">Cobalamin synthase</fullName>
    </alternativeName>
    <alternativeName>
        <fullName evidence="15 19">Cobalamin-5'-phosphate synthase</fullName>
    </alternativeName>
</protein>
<feature type="transmembrane region" description="Helical" evidence="19">
    <location>
        <begin position="173"/>
        <end position="193"/>
    </location>
</feature>
<evidence type="ECO:0000256" key="7">
    <source>
        <dbReference type="ARBA" id="ARBA00022475"/>
    </source>
</evidence>
<dbReference type="RefSeq" id="WP_373465562.1">
    <property type="nucleotide sequence ID" value="NZ_JAUTBL010000002.1"/>
</dbReference>
<feature type="transmembrane region" description="Helical" evidence="19">
    <location>
        <begin position="95"/>
        <end position="113"/>
    </location>
</feature>
<keyword evidence="21" id="KW-1185">Reference proteome</keyword>
<sequence length="289" mass="30488">MWRKPTQRFCGARMLVKGATSVVRMAESGLVLNGFLTRVMHALSFLSRIPVHDTFFRGRQVDMLAATRVFPVAGLLIALPSAILVAILHHAQADPLLTAALTLALATAITGVLHEDGLADTADGFGGGADKERSLTIMKDSRIGSYGAIALILSFMIRVAAIAALIRDAQGPAIAASLIAVASFSRAMMVWHWHGLPPARQAGVAASIGQPGSTDRNHALAYGIGISGLMLWSSYTIIAATIVIAASFAAAYLFKHLCLRKIEGHTGDTIGATQQITEIVMLVALALLV</sequence>
<accession>A0ABU0UMW4</accession>
<evidence type="ECO:0000256" key="14">
    <source>
        <dbReference type="ARBA" id="ARBA00025228"/>
    </source>
</evidence>
<feature type="transmembrane region" description="Helical" evidence="19">
    <location>
        <begin position="30"/>
        <end position="49"/>
    </location>
</feature>
<comment type="catalytic activity">
    <reaction evidence="18 19">
        <text>alpha-ribazole 5'-phosphate + adenosylcob(III)inamide-GDP = adenosylcob(III)alamin 5'-phosphate + GMP + H(+)</text>
        <dbReference type="Rhea" id="RHEA:23560"/>
        <dbReference type="ChEBI" id="CHEBI:15378"/>
        <dbReference type="ChEBI" id="CHEBI:57918"/>
        <dbReference type="ChEBI" id="CHEBI:58115"/>
        <dbReference type="ChEBI" id="CHEBI:60487"/>
        <dbReference type="ChEBI" id="CHEBI:60493"/>
        <dbReference type="EC" id="2.7.8.26"/>
    </reaction>
</comment>
<feature type="transmembrane region" description="Helical" evidence="19">
    <location>
        <begin position="232"/>
        <end position="254"/>
    </location>
</feature>
<evidence type="ECO:0000256" key="1">
    <source>
        <dbReference type="ARBA" id="ARBA00001946"/>
    </source>
</evidence>
<evidence type="ECO:0000256" key="3">
    <source>
        <dbReference type="ARBA" id="ARBA00004663"/>
    </source>
</evidence>
<comment type="similarity">
    <text evidence="4 19">Belongs to the CobS family.</text>
</comment>